<accession>A0A1M2V3M8</accession>
<comment type="caution">
    <text evidence="1">The sequence shown here is derived from an EMBL/GenBank/DDBJ whole genome shotgun (WGS) entry which is preliminary data.</text>
</comment>
<dbReference type="Proteomes" id="UP000184267">
    <property type="component" value="Unassembled WGS sequence"/>
</dbReference>
<dbReference type="AlphaFoldDB" id="A0A1M2V3M8"/>
<reference evidence="1 2" key="1">
    <citation type="submission" date="2016-10" db="EMBL/GenBank/DDBJ databases">
        <title>Genome sequence of the basidiomycete white-rot fungus Trametes pubescens.</title>
        <authorList>
            <person name="Makela M.R."/>
            <person name="Granchi Z."/>
            <person name="Peng M."/>
            <person name="De Vries R.P."/>
            <person name="Grigoriev I."/>
            <person name="Riley R."/>
            <person name="Hilden K."/>
        </authorList>
    </citation>
    <scope>NUCLEOTIDE SEQUENCE [LARGE SCALE GENOMIC DNA]</scope>
    <source>
        <strain evidence="1 2">FBCC735</strain>
    </source>
</reference>
<name>A0A1M2V3M8_TRAPU</name>
<evidence type="ECO:0000313" key="1">
    <source>
        <dbReference type="EMBL" id="OJT02183.1"/>
    </source>
</evidence>
<sequence length="305" mass="34036">MQASAVSAIFDPKGPSSSTAEEWVVKQDKCGAIIVQGRNLLPFVCDLTDKNITSLHLRLDHSSDNAHTSEHHNHRLYSIYSDDYTEDFPNKEVEKEIVQVCHALRGTLAHLSISMCKPELMISHLPCFVYEILAECPGLQSLSLEDVQCAHFGEDNYTDDDVTYLEAIAMNDQQPVWCFQFPPQLHTLVISKRSVAHWREPSVLANPEPAHVCPSCITQSMAMQKLTSSQVTTTAYGPYGVRTTGVQSLRLAVSKQDEAQKLAALMMENIPSLKWAYVMLDKGTVNLKIDRDGRYETVTGLHSTV</sequence>
<evidence type="ECO:0000313" key="2">
    <source>
        <dbReference type="Proteomes" id="UP000184267"/>
    </source>
</evidence>
<organism evidence="1 2">
    <name type="scientific">Trametes pubescens</name>
    <name type="common">White-rot fungus</name>
    <dbReference type="NCBI Taxonomy" id="154538"/>
    <lineage>
        <taxon>Eukaryota</taxon>
        <taxon>Fungi</taxon>
        <taxon>Dikarya</taxon>
        <taxon>Basidiomycota</taxon>
        <taxon>Agaricomycotina</taxon>
        <taxon>Agaricomycetes</taxon>
        <taxon>Polyporales</taxon>
        <taxon>Polyporaceae</taxon>
        <taxon>Trametes</taxon>
    </lineage>
</organism>
<keyword evidence="2" id="KW-1185">Reference proteome</keyword>
<dbReference type="OrthoDB" id="2758377at2759"/>
<dbReference type="EMBL" id="MNAD01001693">
    <property type="protein sequence ID" value="OJT02183.1"/>
    <property type="molecule type" value="Genomic_DNA"/>
</dbReference>
<protein>
    <submittedName>
        <fullName evidence="1">Uncharacterized protein</fullName>
    </submittedName>
</protein>
<gene>
    <name evidence="1" type="ORF">TRAPUB_7298</name>
</gene>
<proteinExistence type="predicted"/>